<name>A0A3L6DUM1_MAIZE</name>
<dbReference type="FunFam" id="4.10.1000.10:FF:000003">
    <property type="entry name" value="Zinc finger CCCH domain-containing protein"/>
    <property type="match status" value="1"/>
</dbReference>
<evidence type="ECO:0000313" key="9">
    <source>
        <dbReference type="EMBL" id="PWZ11321.1"/>
    </source>
</evidence>
<keyword evidence="4 6" id="KW-0862">Zinc</keyword>
<feature type="zinc finger region" description="C3H1-type" evidence="6">
    <location>
        <begin position="224"/>
        <end position="252"/>
    </location>
</feature>
<dbReference type="SUPFAM" id="SSF90229">
    <property type="entry name" value="CCCH zinc finger"/>
    <property type="match status" value="1"/>
</dbReference>
<evidence type="ECO:0000256" key="5">
    <source>
        <dbReference type="ARBA" id="ARBA00023125"/>
    </source>
</evidence>
<dbReference type="PROSITE" id="PS50103">
    <property type="entry name" value="ZF_C3H1"/>
    <property type="match status" value="2"/>
</dbReference>
<feature type="domain" description="C3H1-type" evidence="8">
    <location>
        <begin position="224"/>
        <end position="252"/>
    </location>
</feature>
<evidence type="ECO:0000259" key="8">
    <source>
        <dbReference type="PROSITE" id="PS50103"/>
    </source>
</evidence>
<dbReference type="PANTHER" id="PTHR12547">
    <property type="entry name" value="CCCH ZINC FINGER/TIS11-RELATED"/>
    <property type="match status" value="1"/>
</dbReference>
<dbReference type="InterPro" id="IPR045877">
    <property type="entry name" value="ZFP36-like"/>
</dbReference>
<dbReference type="InterPro" id="IPR000571">
    <property type="entry name" value="Znf_CCCH"/>
</dbReference>
<dbReference type="GO" id="GO:0008270">
    <property type="term" value="F:zinc ion binding"/>
    <property type="evidence" value="ECO:0007669"/>
    <property type="project" value="UniProtKB-KW"/>
</dbReference>
<dbReference type="GO" id="GO:0010468">
    <property type="term" value="P:regulation of gene expression"/>
    <property type="evidence" value="ECO:0007669"/>
    <property type="project" value="UniProtKB-ARBA"/>
</dbReference>
<dbReference type="Gene3D" id="4.10.1000.10">
    <property type="entry name" value="Zinc finger, CCCH-type"/>
    <property type="match status" value="1"/>
</dbReference>
<gene>
    <name evidence="9" type="primary">Os01g0174600</name>
    <name evidence="9" type="ORF">Zm00014a_036398</name>
</gene>
<organism evidence="9 10">
    <name type="scientific">Zea mays</name>
    <name type="common">Maize</name>
    <dbReference type="NCBI Taxonomy" id="4577"/>
    <lineage>
        <taxon>Eukaryota</taxon>
        <taxon>Viridiplantae</taxon>
        <taxon>Streptophyta</taxon>
        <taxon>Embryophyta</taxon>
        <taxon>Tracheophyta</taxon>
        <taxon>Spermatophyta</taxon>
        <taxon>Magnoliopsida</taxon>
        <taxon>Liliopsida</taxon>
        <taxon>Poales</taxon>
        <taxon>Poaceae</taxon>
        <taxon>PACMAD clade</taxon>
        <taxon>Panicoideae</taxon>
        <taxon>Andropogonodae</taxon>
        <taxon>Andropogoneae</taxon>
        <taxon>Tripsacinae</taxon>
        <taxon>Zea</taxon>
    </lineage>
</organism>
<dbReference type="EMBL" id="NCVQ01000009">
    <property type="protein sequence ID" value="PWZ11321.1"/>
    <property type="molecule type" value="Genomic_DNA"/>
</dbReference>
<comment type="caution">
    <text evidence="9">The sequence shown here is derived from an EMBL/GenBank/DDBJ whole genome shotgun (WGS) entry which is preliminary data.</text>
</comment>
<dbReference type="InterPro" id="IPR036855">
    <property type="entry name" value="Znf_CCCH_sf"/>
</dbReference>
<dbReference type="ExpressionAtlas" id="A0A3L6DUM1">
    <property type="expression patterns" value="baseline"/>
</dbReference>
<evidence type="ECO:0000256" key="6">
    <source>
        <dbReference type="PROSITE-ProRule" id="PRU00723"/>
    </source>
</evidence>
<feature type="compositionally biased region" description="Basic and acidic residues" evidence="7">
    <location>
        <begin position="121"/>
        <end position="145"/>
    </location>
</feature>
<evidence type="ECO:0000256" key="1">
    <source>
        <dbReference type="ARBA" id="ARBA00022723"/>
    </source>
</evidence>
<feature type="region of interest" description="Disordered" evidence="7">
    <location>
        <begin position="114"/>
        <end position="154"/>
    </location>
</feature>
<protein>
    <submittedName>
        <fullName evidence="9">Zinc finger CCCH domain-containing protein 1</fullName>
    </submittedName>
</protein>
<feature type="zinc finger region" description="C3H1-type" evidence="6">
    <location>
        <begin position="161"/>
        <end position="188"/>
    </location>
</feature>
<dbReference type="GO" id="GO:0051252">
    <property type="term" value="P:regulation of RNA metabolic process"/>
    <property type="evidence" value="ECO:0007669"/>
    <property type="project" value="UniProtKB-ARBA"/>
</dbReference>
<keyword evidence="5" id="KW-0238">DNA-binding</keyword>
<evidence type="ECO:0000256" key="7">
    <source>
        <dbReference type="SAM" id="MobiDB-lite"/>
    </source>
</evidence>
<evidence type="ECO:0000256" key="2">
    <source>
        <dbReference type="ARBA" id="ARBA00022737"/>
    </source>
</evidence>
<accession>A0A3L6DUM1</accession>
<dbReference type="GO" id="GO:0003677">
    <property type="term" value="F:DNA binding"/>
    <property type="evidence" value="ECO:0007669"/>
    <property type="project" value="UniProtKB-KW"/>
</dbReference>
<dbReference type="GO" id="GO:0003729">
    <property type="term" value="F:mRNA binding"/>
    <property type="evidence" value="ECO:0007669"/>
    <property type="project" value="InterPro"/>
</dbReference>
<keyword evidence="1 6" id="KW-0479">Metal-binding</keyword>
<keyword evidence="2" id="KW-0677">Repeat</keyword>
<sequence>MLDPADRSRPIWSPPADNPGLVTRSRLAREASAPKSSLPASSRHGIPGRRLLVSRHKSAASIRPAAAPITVPALGLGFGGLKRTENMERERNAATAGAGRWEAPDGVIVLPVGSAAPQQGRQKEHQYQQRKREMEREREQQDPGAREGVLGLDPQPPEKVYYKTRLCEKFEAGKCAYEGGCTFAHGSEELRPPLPLPLLTSLVRRKSPLPSSSPGAAASSPHGGYCVRVCFEFRDTGACHRGDRCAFVHASTTGTSLCAPPPYTCAWRPDVNLPRSSSLCSSAEMPFPGGPRSMEYALRNSSSYAKAYSPGSTAAAYRNSSSTSTSNYAPATTRAFQSVSADAAGEGGCKATRLELLGRKKMNDIYGDWPEQD</sequence>
<keyword evidence="3 6" id="KW-0863">Zinc-finger</keyword>
<dbReference type="SMART" id="SM00356">
    <property type="entry name" value="ZnF_C3H1"/>
    <property type="match status" value="2"/>
</dbReference>
<feature type="compositionally biased region" description="Low complexity" evidence="7">
    <location>
        <begin position="31"/>
        <end position="42"/>
    </location>
</feature>
<dbReference type="AlphaFoldDB" id="A0A3L6DUM1"/>
<evidence type="ECO:0000256" key="3">
    <source>
        <dbReference type="ARBA" id="ARBA00022771"/>
    </source>
</evidence>
<evidence type="ECO:0000256" key="4">
    <source>
        <dbReference type="ARBA" id="ARBA00022833"/>
    </source>
</evidence>
<dbReference type="Proteomes" id="UP000251960">
    <property type="component" value="Chromosome 8"/>
</dbReference>
<dbReference type="PANTHER" id="PTHR12547:SF167">
    <property type="entry name" value="ZINC FINGER CCCH DOMAIN-CONTAINING PROTEIN 1"/>
    <property type="match status" value="1"/>
</dbReference>
<feature type="domain" description="C3H1-type" evidence="8">
    <location>
        <begin position="161"/>
        <end position="188"/>
    </location>
</feature>
<evidence type="ECO:0000313" key="10">
    <source>
        <dbReference type="Proteomes" id="UP000251960"/>
    </source>
</evidence>
<feature type="region of interest" description="Disordered" evidence="7">
    <location>
        <begin position="1"/>
        <end position="49"/>
    </location>
</feature>
<proteinExistence type="predicted"/>
<reference evidence="9 10" key="1">
    <citation type="journal article" date="2018" name="Nat. Genet.">
        <title>Extensive intraspecific gene order and gene structural variations between Mo17 and other maize genomes.</title>
        <authorList>
            <person name="Sun S."/>
            <person name="Zhou Y."/>
            <person name="Chen J."/>
            <person name="Shi J."/>
            <person name="Zhao H."/>
            <person name="Zhao H."/>
            <person name="Song W."/>
            <person name="Zhang M."/>
            <person name="Cui Y."/>
            <person name="Dong X."/>
            <person name="Liu H."/>
            <person name="Ma X."/>
            <person name="Jiao Y."/>
            <person name="Wang B."/>
            <person name="Wei X."/>
            <person name="Stein J.C."/>
            <person name="Glaubitz J.C."/>
            <person name="Lu F."/>
            <person name="Yu G."/>
            <person name="Liang C."/>
            <person name="Fengler K."/>
            <person name="Li B."/>
            <person name="Rafalski A."/>
            <person name="Schnable P.S."/>
            <person name="Ware D.H."/>
            <person name="Buckler E.S."/>
            <person name="Lai J."/>
        </authorList>
    </citation>
    <scope>NUCLEOTIDE SEQUENCE [LARGE SCALE GENOMIC DNA]</scope>
    <source>
        <strain evidence="10">cv. Missouri 17</strain>
        <tissue evidence="9">Seedling</tissue>
    </source>
</reference>